<dbReference type="EMBL" id="VAWE01000001">
    <property type="protein sequence ID" value="TLQ43350.1"/>
    <property type="molecule type" value="Genomic_DNA"/>
</dbReference>
<reference evidence="1 2" key="1">
    <citation type="submission" date="2019-05" db="EMBL/GenBank/DDBJ databases">
        <title>Streptomyces marianii sp. nov., a novel marine actinomycete from southern coast of India.</title>
        <authorList>
            <person name="Iniyan A.M."/>
            <person name="Wink J."/>
            <person name="Ramprasad E."/>
            <person name="Ramana C.V."/>
            <person name="Bunk B."/>
            <person name="Sproer C."/>
            <person name="Joseph F.-J.R.S."/>
            <person name="Vincent S.G.P."/>
        </authorList>
    </citation>
    <scope>NUCLEOTIDE SEQUENCE [LARGE SCALE GENOMIC DNA]</scope>
    <source>
        <strain evidence="1 2">ICN19</strain>
    </source>
</reference>
<accession>A0A5R9E0G1</accession>
<dbReference type="AlphaFoldDB" id="A0A5R9E0G1"/>
<dbReference type="OrthoDB" id="4278171at2"/>
<keyword evidence="2" id="KW-1185">Reference proteome</keyword>
<organism evidence="1 2">
    <name type="scientific">Streptomyces marianii</name>
    <dbReference type="NCBI Taxonomy" id="1817406"/>
    <lineage>
        <taxon>Bacteria</taxon>
        <taxon>Bacillati</taxon>
        <taxon>Actinomycetota</taxon>
        <taxon>Actinomycetes</taxon>
        <taxon>Kitasatosporales</taxon>
        <taxon>Streptomycetaceae</taxon>
        <taxon>Streptomyces</taxon>
    </lineage>
</organism>
<comment type="caution">
    <text evidence="1">The sequence shown here is derived from an EMBL/GenBank/DDBJ whole genome shotgun (WGS) entry which is preliminary data.</text>
</comment>
<proteinExistence type="predicted"/>
<protein>
    <submittedName>
        <fullName evidence="1">Uncharacterized protein</fullName>
    </submittedName>
</protein>
<evidence type="ECO:0000313" key="1">
    <source>
        <dbReference type="EMBL" id="TLQ43350.1"/>
    </source>
</evidence>
<gene>
    <name evidence="1" type="ORF">FEF34_09545</name>
</gene>
<dbReference type="Proteomes" id="UP000305921">
    <property type="component" value="Unassembled WGS sequence"/>
</dbReference>
<evidence type="ECO:0000313" key="2">
    <source>
        <dbReference type="Proteomes" id="UP000305921"/>
    </source>
</evidence>
<sequence>MPKKIARGWKIAALLSTLTVSVTGLHIALNTNLLGSDQLCDGRLSSKSVEAAFSKSGRLLGHDGPTSSSEDTLLFDCTIVSKSAIPGADDQELFVSATRNRADFPFTDNGGPKPATIAFFSGEATGAVVDDDRAWVWLPASCATDEAAVVRGDIRSGQVTQTSRMALVRLLVDTANRLAERTGCSDKRLQAPTALEPPPETRTADPRKLCGIKGLSLPATATDPGAKIQETVPEEPKPMWSCSVVLDEEAEPSPSESDYLTYSVVQDPVILAGLKKSDEFSEASPIPGWQASGIDDMHVVADCSGTETYFAMGLGQQYFQSREKPQSPKSASLFRTFTDKVGAAFGCTAITDS</sequence>
<name>A0A5R9E0G1_9ACTN</name>
<dbReference type="RefSeq" id="WP_138052773.1">
    <property type="nucleotide sequence ID" value="NZ_VAWE01000001.1"/>
</dbReference>